<dbReference type="GO" id="GO:0005975">
    <property type="term" value="P:carbohydrate metabolic process"/>
    <property type="evidence" value="ECO:0007669"/>
    <property type="project" value="UniProtKB-ARBA"/>
</dbReference>
<dbReference type="AlphaFoldDB" id="A0A413RJ75"/>
<sequence>MGATDDPPSTETSFSAATASGIASTQHNLTFIPVTWSTAAAPDTSKIPATVSRLDAYYDQVSNGRIRATTRSVLPLQHLKFTPTAKDDACGAYKIDAAVASLYQALPKTRYEHVVILVPAISGCSYTGYGSVGPDVDSREHIWLFGPGSFANSVVAHEFGHNLGLTHSDELSASCALTTPKTAAPFSPCHREYGDPWDVMGNSTYAPVNDTATGFMSSANLDRLGLLAANEKQVVSSVSTTVTIKPVAGRSGKRLVTIPWGTRTFTLEYRAATGLDSWINSANGYVFLSTGKPIPAAGSGVVVRFRDRVSSAKDAAIFFQRPTGQAALPVGQDIPVSGDGGLKIKVNSMSAAAANVTITRRADSTAPSIGTQGLATGYKEYANGTDVIKSSTLSVAWGVDDADSAVRSVALQVDGKNRATYAAPAPYAPLRAGGLKYGRHTWRLVVTDIWGNTKTSEASVILLDSGAKPKITVKPYTYLTVGTVSTKSAPARVTWAAKDECGITQSQIASNRGLRKLAASPPKSIGLRLGVGKSTYFQAQAMDCWGTFTPVVTSKSTRATLDKQSKRKGYHGTWTATKAKKALGGTEQVTKKKKAYVTYKVKARSIGWVATKGKDRGKAAVYVDGKKVAVVNLSAKKTTYAQQVFTKTWSKAGTHTIKIVNLTSKKVGVDAFTRLS</sequence>
<protein>
    <recommendedName>
        <fullName evidence="3">Peptidase M11 gametolysin domain-containing protein</fullName>
    </recommendedName>
</protein>
<evidence type="ECO:0000313" key="1">
    <source>
        <dbReference type="EMBL" id="RHA38605.1"/>
    </source>
</evidence>
<evidence type="ECO:0008006" key="3">
    <source>
        <dbReference type="Google" id="ProtNLM"/>
    </source>
</evidence>
<keyword evidence="2" id="KW-1185">Reference proteome</keyword>
<evidence type="ECO:0000313" key="2">
    <source>
        <dbReference type="Proteomes" id="UP000283374"/>
    </source>
</evidence>
<accession>A0A413RJ75</accession>
<dbReference type="InterPro" id="IPR024079">
    <property type="entry name" value="MetalloPept_cat_dom_sf"/>
</dbReference>
<proteinExistence type="predicted"/>
<comment type="caution">
    <text evidence="1">The sequence shown here is derived from an EMBL/GenBank/DDBJ whole genome shotgun (WGS) entry which is preliminary data.</text>
</comment>
<dbReference type="Gene3D" id="3.40.390.10">
    <property type="entry name" value="Collagenase (Catalytic Domain)"/>
    <property type="match status" value="1"/>
</dbReference>
<dbReference type="Pfam" id="PF13582">
    <property type="entry name" value="Reprolysin_3"/>
    <property type="match status" value="1"/>
</dbReference>
<dbReference type="SUPFAM" id="SSF55486">
    <property type="entry name" value="Metalloproteases ('zincins'), catalytic domain"/>
    <property type="match status" value="1"/>
</dbReference>
<dbReference type="Gene3D" id="2.60.40.10">
    <property type="entry name" value="Immunoglobulins"/>
    <property type="match status" value="1"/>
</dbReference>
<reference evidence="1 2" key="1">
    <citation type="submission" date="2018-08" db="EMBL/GenBank/DDBJ databases">
        <title>Cellulomonas rhizosphaerae sp. nov., a novel actinomycete isolated from soil.</title>
        <authorList>
            <person name="Tian Y."/>
        </authorList>
    </citation>
    <scope>NUCLEOTIDE SEQUENCE [LARGE SCALE GENOMIC DNA]</scope>
    <source>
        <strain evidence="1 2">NEAU-TCZ24</strain>
    </source>
</reference>
<organism evidence="1 2">
    <name type="scientific">Cellulomonas rhizosphaerae</name>
    <dbReference type="NCBI Taxonomy" id="2293719"/>
    <lineage>
        <taxon>Bacteria</taxon>
        <taxon>Bacillati</taxon>
        <taxon>Actinomycetota</taxon>
        <taxon>Actinomycetes</taxon>
        <taxon>Micrococcales</taxon>
        <taxon>Cellulomonadaceae</taxon>
        <taxon>Cellulomonas</taxon>
    </lineage>
</organism>
<dbReference type="EMBL" id="QWKP01000212">
    <property type="protein sequence ID" value="RHA38605.1"/>
    <property type="molecule type" value="Genomic_DNA"/>
</dbReference>
<dbReference type="Gene3D" id="2.60.120.260">
    <property type="entry name" value="Galactose-binding domain-like"/>
    <property type="match status" value="1"/>
</dbReference>
<dbReference type="InterPro" id="IPR013783">
    <property type="entry name" value="Ig-like_fold"/>
</dbReference>
<name>A0A413RJ75_9CELL</name>
<dbReference type="Proteomes" id="UP000283374">
    <property type="component" value="Unassembled WGS sequence"/>
</dbReference>
<dbReference type="GO" id="GO:0008237">
    <property type="term" value="F:metallopeptidase activity"/>
    <property type="evidence" value="ECO:0007669"/>
    <property type="project" value="InterPro"/>
</dbReference>
<gene>
    <name evidence="1" type="ORF">D1825_13705</name>
</gene>